<accession>A0A512BGV0</accession>
<dbReference type="EMBL" id="BJYT01000016">
    <property type="protein sequence ID" value="GEO11105.1"/>
    <property type="molecule type" value="Genomic_DNA"/>
</dbReference>
<keyword evidence="3" id="KW-1185">Reference proteome</keyword>
<feature type="transmembrane region" description="Helical" evidence="1">
    <location>
        <begin position="54"/>
        <end position="71"/>
    </location>
</feature>
<dbReference type="AlphaFoldDB" id="A0A512BGV0"/>
<reference evidence="2 3" key="1">
    <citation type="submission" date="2019-07" db="EMBL/GenBank/DDBJ databases">
        <title>Whole genome shotgun sequence of Segetibacter aerophilus NBRC 106135.</title>
        <authorList>
            <person name="Hosoyama A."/>
            <person name="Uohara A."/>
            <person name="Ohji S."/>
            <person name="Ichikawa N."/>
        </authorList>
    </citation>
    <scope>NUCLEOTIDE SEQUENCE [LARGE SCALE GENOMIC DNA]</scope>
    <source>
        <strain evidence="2 3">NBRC 106135</strain>
    </source>
</reference>
<keyword evidence="1" id="KW-0812">Transmembrane</keyword>
<dbReference type="RefSeq" id="WP_147205215.1">
    <property type="nucleotide sequence ID" value="NZ_BJYT01000016.1"/>
</dbReference>
<evidence type="ECO:0008006" key="4">
    <source>
        <dbReference type="Google" id="ProtNLM"/>
    </source>
</evidence>
<keyword evidence="1" id="KW-0472">Membrane</keyword>
<protein>
    <recommendedName>
        <fullName evidence="4">SHOCT domain-containing protein</fullName>
    </recommendedName>
</protein>
<gene>
    <name evidence="2" type="ORF">SAE01_36010</name>
</gene>
<evidence type="ECO:0000256" key="1">
    <source>
        <dbReference type="SAM" id="Phobius"/>
    </source>
</evidence>
<name>A0A512BGV0_9BACT</name>
<evidence type="ECO:0000313" key="2">
    <source>
        <dbReference type="EMBL" id="GEO11105.1"/>
    </source>
</evidence>
<keyword evidence="1" id="KW-1133">Transmembrane helix</keyword>
<dbReference type="Proteomes" id="UP000321513">
    <property type="component" value="Unassembled WGS sequence"/>
</dbReference>
<evidence type="ECO:0000313" key="3">
    <source>
        <dbReference type="Proteomes" id="UP000321513"/>
    </source>
</evidence>
<comment type="caution">
    <text evidence="2">The sequence shown here is derived from an EMBL/GenBank/DDBJ whole genome shotgun (WGS) entry which is preliminary data.</text>
</comment>
<feature type="transmembrane region" description="Helical" evidence="1">
    <location>
        <begin position="77"/>
        <end position="94"/>
    </location>
</feature>
<organism evidence="2 3">
    <name type="scientific">Segetibacter aerophilus</name>
    <dbReference type="NCBI Taxonomy" id="670293"/>
    <lineage>
        <taxon>Bacteria</taxon>
        <taxon>Pseudomonadati</taxon>
        <taxon>Bacteroidota</taxon>
        <taxon>Chitinophagia</taxon>
        <taxon>Chitinophagales</taxon>
        <taxon>Chitinophagaceae</taxon>
        <taxon>Segetibacter</taxon>
    </lineage>
</organism>
<sequence>MNFTNRRYFLTQTFQIKGSSILVNRKTLFEEVEFEILFERLASKKRTEAKTNSNLFFTGIIFFIMNMFFLSGSIIEMAGICIVVALILIITSFIDKKRTITIAGYDGNNIVLYFTKSNKGEVSGFVDQLFKAANDFLLNKYKKIDKALPTEPQLDNIQFLRNREIISEEEYEALKDRLYGRDNISNIGFGNSN</sequence>
<dbReference type="OrthoDB" id="1428182at2"/>
<proteinExistence type="predicted"/>